<dbReference type="Gramene" id="OIV97508">
    <property type="protein sequence ID" value="OIV97508"/>
    <property type="gene ID" value="TanjilG_11032"/>
</dbReference>
<evidence type="ECO:0008006" key="3">
    <source>
        <dbReference type="Google" id="ProtNLM"/>
    </source>
</evidence>
<proteinExistence type="predicted"/>
<accession>A0A1J7H725</accession>
<protein>
    <recommendedName>
        <fullName evidence="3">Defensin-like protein</fullName>
    </recommendedName>
</protein>
<evidence type="ECO:0000313" key="2">
    <source>
        <dbReference type="Proteomes" id="UP000188354"/>
    </source>
</evidence>
<name>A0A1J7H725_LUPAN</name>
<gene>
    <name evidence="1" type="ORF">TanjilG_11032</name>
</gene>
<sequence length="60" mass="6172">MNFTCIVDPPANCKGRIAGCADDASCTELCGVHGKCYDAPPDRKRGPGHGISGGKVCCCD</sequence>
<organism evidence="1 2">
    <name type="scientific">Lupinus angustifolius</name>
    <name type="common">Narrow-leaved blue lupine</name>
    <dbReference type="NCBI Taxonomy" id="3871"/>
    <lineage>
        <taxon>Eukaryota</taxon>
        <taxon>Viridiplantae</taxon>
        <taxon>Streptophyta</taxon>
        <taxon>Embryophyta</taxon>
        <taxon>Tracheophyta</taxon>
        <taxon>Spermatophyta</taxon>
        <taxon>Magnoliopsida</taxon>
        <taxon>eudicotyledons</taxon>
        <taxon>Gunneridae</taxon>
        <taxon>Pentapetalae</taxon>
        <taxon>rosids</taxon>
        <taxon>fabids</taxon>
        <taxon>Fabales</taxon>
        <taxon>Fabaceae</taxon>
        <taxon>Papilionoideae</taxon>
        <taxon>50 kb inversion clade</taxon>
        <taxon>genistoids sensu lato</taxon>
        <taxon>core genistoids</taxon>
        <taxon>Genisteae</taxon>
        <taxon>Lupinus</taxon>
    </lineage>
</organism>
<evidence type="ECO:0000313" key="1">
    <source>
        <dbReference type="EMBL" id="OIV97508.1"/>
    </source>
</evidence>
<keyword evidence="2" id="KW-1185">Reference proteome</keyword>
<dbReference type="AlphaFoldDB" id="A0A1J7H725"/>
<dbReference type="EMBL" id="CM007375">
    <property type="protein sequence ID" value="OIV97508.1"/>
    <property type="molecule type" value="Genomic_DNA"/>
</dbReference>
<dbReference type="Proteomes" id="UP000188354">
    <property type="component" value="Chromosome LG15"/>
</dbReference>
<reference evidence="1 2" key="1">
    <citation type="journal article" date="2017" name="Plant Biotechnol. J.">
        <title>A comprehensive draft genome sequence for lupin (Lupinus angustifolius), an emerging health food: insights into plant-microbe interactions and legume evolution.</title>
        <authorList>
            <person name="Hane J.K."/>
            <person name="Ming Y."/>
            <person name="Kamphuis L.G."/>
            <person name="Nelson M.N."/>
            <person name="Garg G."/>
            <person name="Atkins C.A."/>
            <person name="Bayer P.E."/>
            <person name="Bravo A."/>
            <person name="Bringans S."/>
            <person name="Cannon S."/>
            <person name="Edwards D."/>
            <person name="Foley R."/>
            <person name="Gao L.L."/>
            <person name="Harrison M.J."/>
            <person name="Huang W."/>
            <person name="Hurgobin B."/>
            <person name="Li S."/>
            <person name="Liu C.W."/>
            <person name="McGrath A."/>
            <person name="Morahan G."/>
            <person name="Murray J."/>
            <person name="Weller J."/>
            <person name="Jian J."/>
            <person name="Singh K.B."/>
        </authorList>
    </citation>
    <scope>NUCLEOTIDE SEQUENCE [LARGE SCALE GENOMIC DNA]</scope>
    <source>
        <strain evidence="2">cv. Tanjil</strain>
        <tissue evidence="1">Whole plant</tissue>
    </source>
</reference>